<gene>
    <name evidence="9" type="ORF">M0L44_20050</name>
</gene>
<evidence type="ECO:0000256" key="2">
    <source>
        <dbReference type="ARBA" id="ARBA00012438"/>
    </source>
</evidence>
<dbReference type="Proteomes" id="UP001204851">
    <property type="component" value="Unassembled WGS sequence"/>
</dbReference>
<feature type="domain" description="Histidine kinase" evidence="7">
    <location>
        <begin position="279"/>
        <end position="503"/>
    </location>
</feature>
<dbReference type="Gene3D" id="1.10.287.130">
    <property type="match status" value="1"/>
</dbReference>
<dbReference type="InterPro" id="IPR036890">
    <property type="entry name" value="HATPase_C_sf"/>
</dbReference>
<dbReference type="SMART" id="SM00086">
    <property type="entry name" value="PAC"/>
    <property type="match status" value="1"/>
</dbReference>
<dbReference type="PROSITE" id="PS50113">
    <property type="entry name" value="PAC"/>
    <property type="match status" value="1"/>
</dbReference>
<evidence type="ECO:0000259" key="7">
    <source>
        <dbReference type="PROSITE" id="PS50109"/>
    </source>
</evidence>
<dbReference type="EC" id="2.7.13.3" evidence="2"/>
<dbReference type="InterPro" id="IPR001610">
    <property type="entry name" value="PAC"/>
</dbReference>
<keyword evidence="5 9" id="KW-0418">Kinase</keyword>
<keyword evidence="6" id="KW-0902">Two-component regulatory system</keyword>
<dbReference type="SMART" id="SM00388">
    <property type="entry name" value="HisKA"/>
    <property type="match status" value="1"/>
</dbReference>
<dbReference type="InterPro" id="IPR000014">
    <property type="entry name" value="PAS"/>
</dbReference>
<evidence type="ECO:0000256" key="1">
    <source>
        <dbReference type="ARBA" id="ARBA00000085"/>
    </source>
</evidence>
<dbReference type="SUPFAM" id="SSF55785">
    <property type="entry name" value="PYP-like sensor domain (PAS domain)"/>
    <property type="match status" value="1"/>
</dbReference>
<dbReference type="PRINTS" id="PR00344">
    <property type="entry name" value="BCTRLSENSOR"/>
</dbReference>
<dbReference type="Pfam" id="PF08447">
    <property type="entry name" value="PAS_3"/>
    <property type="match status" value="1"/>
</dbReference>
<dbReference type="Pfam" id="PF02518">
    <property type="entry name" value="HATPase_c"/>
    <property type="match status" value="1"/>
</dbReference>
<dbReference type="Gene3D" id="3.30.450.20">
    <property type="entry name" value="PAS domain"/>
    <property type="match status" value="1"/>
</dbReference>
<dbReference type="InterPro" id="IPR035965">
    <property type="entry name" value="PAS-like_dom_sf"/>
</dbReference>
<comment type="catalytic activity">
    <reaction evidence="1">
        <text>ATP + protein L-histidine = ADP + protein N-phospho-L-histidine.</text>
        <dbReference type="EC" id="2.7.13.3"/>
    </reaction>
</comment>
<feature type="domain" description="PAC" evidence="8">
    <location>
        <begin position="209"/>
        <end position="262"/>
    </location>
</feature>
<protein>
    <recommendedName>
        <fullName evidence="2">histidine kinase</fullName>
        <ecNumber evidence="2">2.7.13.3</ecNumber>
    </recommendedName>
</protein>
<dbReference type="InterPro" id="IPR005467">
    <property type="entry name" value="His_kinase_dom"/>
</dbReference>
<keyword evidence="10" id="KW-1185">Reference proteome</keyword>
<comment type="caution">
    <text evidence="9">The sequence shown here is derived from an EMBL/GenBank/DDBJ whole genome shotgun (WGS) entry which is preliminary data.</text>
</comment>
<sequence>MTTAPADLEFVWREAQAALLDHLRRQDPSHALRRVARSLAQAAGRPVALVTVGAQPAACWLGGAGAQCEALRAGGWCKPLSCGGQAVGELWLAPLPAPVDRQALLRVLHPLIETAAELLAAELAQHAQRSSASLALVQAAIREAGTYVWEWDLRTDVLGDIDEGALMLGYAPDALGHTQADWDRLIHPDDAEPAEAAYQAHARGEVPLYQCRYRARAADGSWRWIEERGRVVERDAQGRPVRMLGTQTDATLLLALEEARQERALAQAANAAKTEFLSRVSHELRTPLHAVLSFTELMATDTEQPLPAAQQRRLAHVQQAGQHLQALIDDLLDLSLVEAGRLQVRSEVLALAPLLAGLQALVQPQAEAAGIRMHWPAVPEGAQLQADARRLRQVLLNLLGNAIKYNRPQGQVTVGVSRDGGDWSIAVADSGLGIAPERMTELFQPFNRLGRERGPVAGVGLGLALSQLLVQAMGGRIEVQSTLADAQGQGGGTTFRLILPAASVPPESPAP</sequence>
<dbReference type="PANTHER" id="PTHR43711">
    <property type="entry name" value="TWO-COMPONENT HISTIDINE KINASE"/>
    <property type="match status" value="1"/>
</dbReference>
<dbReference type="PANTHER" id="PTHR43711:SF26">
    <property type="entry name" value="SENSOR HISTIDINE KINASE RCSC"/>
    <property type="match status" value="1"/>
</dbReference>
<dbReference type="CDD" id="cd00082">
    <property type="entry name" value="HisKA"/>
    <property type="match status" value="1"/>
</dbReference>
<dbReference type="SUPFAM" id="SSF55874">
    <property type="entry name" value="ATPase domain of HSP90 chaperone/DNA topoisomerase II/histidine kinase"/>
    <property type="match status" value="1"/>
</dbReference>
<evidence type="ECO:0000259" key="8">
    <source>
        <dbReference type="PROSITE" id="PS50113"/>
    </source>
</evidence>
<keyword evidence="4" id="KW-0808">Transferase</keyword>
<dbReference type="InterPro" id="IPR003661">
    <property type="entry name" value="HisK_dim/P_dom"/>
</dbReference>
<dbReference type="InterPro" id="IPR003594">
    <property type="entry name" value="HATPase_dom"/>
</dbReference>
<reference evidence="9 10" key="1">
    <citation type="submission" date="2022-06" db="EMBL/GenBank/DDBJ databases">
        <title>Ideonella sp. NS12-5 Genome sequencing and assembly.</title>
        <authorList>
            <person name="Jung Y."/>
        </authorList>
    </citation>
    <scope>NUCLEOTIDE SEQUENCE [LARGE SCALE GENOMIC DNA]</scope>
    <source>
        <strain evidence="9 10">NS12-5</strain>
    </source>
</reference>
<dbReference type="InterPro" id="IPR036097">
    <property type="entry name" value="HisK_dim/P_sf"/>
</dbReference>
<evidence type="ECO:0000313" key="10">
    <source>
        <dbReference type="Proteomes" id="UP001204851"/>
    </source>
</evidence>
<proteinExistence type="predicted"/>
<dbReference type="InterPro" id="IPR004358">
    <property type="entry name" value="Sig_transdc_His_kin-like_C"/>
</dbReference>
<dbReference type="EMBL" id="JAMXMC010000015">
    <property type="protein sequence ID" value="MCO5978999.1"/>
    <property type="molecule type" value="Genomic_DNA"/>
</dbReference>
<dbReference type="InterPro" id="IPR013655">
    <property type="entry name" value="PAS_fold_3"/>
</dbReference>
<name>A0ABT1BRZ2_9BURK</name>
<organism evidence="9 10">
    <name type="scientific">Ideonella oryzae</name>
    <dbReference type="NCBI Taxonomy" id="2937441"/>
    <lineage>
        <taxon>Bacteria</taxon>
        <taxon>Pseudomonadati</taxon>
        <taxon>Pseudomonadota</taxon>
        <taxon>Betaproteobacteria</taxon>
        <taxon>Burkholderiales</taxon>
        <taxon>Sphaerotilaceae</taxon>
        <taxon>Ideonella</taxon>
    </lineage>
</organism>
<dbReference type="SUPFAM" id="SSF47384">
    <property type="entry name" value="Homodimeric domain of signal transducing histidine kinase"/>
    <property type="match status" value="1"/>
</dbReference>
<evidence type="ECO:0000313" key="9">
    <source>
        <dbReference type="EMBL" id="MCO5978999.1"/>
    </source>
</evidence>
<dbReference type="InterPro" id="IPR000700">
    <property type="entry name" value="PAS-assoc_C"/>
</dbReference>
<dbReference type="NCBIfam" id="TIGR00229">
    <property type="entry name" value="sensory_box"/>
    <property type="match status" value="1"/>
</dbReference>
<dbReference type="InterPro" id="IPR050736">
    <property type="entry name" value="Sensor_HK_Regulatory"/>
</dbReference>
<accession>A0ABT1BRZ2</accession>
<dbReference type="CDD" id="cd00130">
    <property type="entry name" value="PAS"/>
    <property type="match status" value="1"/>
</dbReference>
<dbReference type="GO" id="GO:0016301">
    <property type="term" value="F:kinase activity"/>
    <property type="evidence" value="ECO:0007669"/>
    <property type="project" value="UniProtKB-KW"/>
</dbReference>
<dbReference type="Gene3D" id="3.30.565.10">
    <property type="entry name" value="Histidine kinase-like ATPase, C-terminal domain"/>
    <property type="match status" value="1"/>
</dbReference>
<evidence type="ECO:0000256" key="6">
    <source>
        <dbReference type="ARBA" id="ARBA00023012"/>
    </source>
</evidence>
<dbReference type="PROSITE" id="PS50109">
    <property type="entry name" value="HIS_KIN"/>
    <property type="match status" value="1"/>
</dbReference>
<dbReference type="SMART" id="SM00387">
    <property type="entry name" value="HATPase_c"/>
    <property type="match status" value="1"/>
</dbReference>
<evidence type="ECO:0000256" key="5">
    <source>
        <dbReference type="ARBA" id="ARBA00022777"/>
    </source>
</evidence>
<dbReference type="RefSeq" id="WP_252771961.1">
    <property type="nucleotide sequence ID" value="NZ_JAMXMC010000015.1"/>
</dbReference>
<evidence type="ECO:0000256" key="4">
    <source>
        <dbReference type="ARBA" id="ARBA00022679"/>
    </source>
</evidence>
<dbReference type="Pfam" id="PF00512">
    <property type="entry name" value="HisKA"/>
    <property type="match status" value="1"/>
</dbReference>
<keyword evidence="3" id="KW-0597">Phosphoprotein</keyword>
<evidence type="ECO:0000256" key="3">
    <source>
        <dbReference type="ARBA" id="ARBA00022553"/>
    </source>
</evidence>